<comment type="caution">
    <text evidence="6">The sequence shown here is derived from an EMBL/GenBank/DDBJ whole genome shotgun (WGS) entry which is preliminary data.</text>
</comment>
<feature type="transmembrane region" description="Helical" evidence="5">
    <location>
        <begin position="91"/>
        <end position="111"/>
    </location>
</feature>
<feature type="transmembrane region" description="Helical" evidence="5">
    <location>
        <begin position="29"/>
        <end position="51"/>
    </location>
</feature>
<feature type="transmembrane region" description="Helical" evidence="5">
    <location>
        <begin position="258"/>
        <end position="279"/>
    </location>
</feature>
<keyword evidence="2 5" id="KW-0812">Transmembrane</keyword>
<evidence type="ECO:0000313" key="7">
    <source>
        <dbReference type="Proteomes" id="UP001481413"/>
    </source>
</evidence>
<dbReference type="Proteomes" id="UP001481413">
    <property type="component" value="Unassembled WGS sequence"/>
</dbReference>
<feature type="transmembrane region" description="Helical" evidence="5">
    <location>
        <begin position="63"/>
        <end position="85"/>
    </location>
</feature>
<evidence type="ECO:0000256" key="4">
    <source>
        <dbReference type="ARBA" id="ARBA00023136"/>
    </source>
</evidence>
<sequence length="318" mass="34032">MRNTERLFPLLAIGVAIVAYYQPEPLLHLKSSIVPLLITIMFSMGLTLSVADFQRIWQRPQPIALGILLQFGFMPFIAWALAQLLALPPEIAIGLIIVGACAGGTASNVMTFIARGDVALSVTMTTASTLWGVFLTPFLIAFYAQEFTQELAVEGKVDVDTWAMLLMIAKIVILPVAAGVLINRLLPSLQVRVLPFLPSVASAAILLIIAVIVAINAESLNTLSLTVVVAIVLHNLLGFLVGYAIARWNGSDSIEARTIAIEVGMQNSGLGVALANGFFTPLSALPGALFSIWQNMAGAVLAAIWKHQSDCKQANQDN</sequence>
<keyword evidence="7" id="KW-1185">Reference proteome</keyword>
<proteinExistence type="predicted"/>
<evidence type="ECO:0000256" key="2">
    <source>
        <dbReference type="ARBA" id="ARBA00022692"/>
    </source>
</evidence>
<dbReference type="InterPro" id="IPR002657">
    <property type="entry name" value="BilAc:Na_symport/Acr3"/>
</dbReference>
<feature type="transmembrane region" description="Helical" evidence="5">
    <location>
        <begin position="223"/>
        <end position="246"/>
    </location>
</feature>
<dbReference type="RefSeq" id="WP_353293033.1">
    <property type="nucleotide sequence ID" value="NZ_BAABWH010000001.1"/>
</dbReference>
<feature type="transmembrane region" description="Helical" evidence="5">
    <location>
        <begin position="118"/>
        <end position="142"/>
    </location>
</feature>
<evidence type="ECO:0000313" key="6">
    <source>
        <dbReference type="EMBL" id="GAA6144085.1"/>
    </source>
</evidence>
<reference evidence="6 7" key="1">
    <citation type="submission" date="2024-04" db="EMBL/GenBank/DDBJ databases">
        <title>Draft genome sequence of Thalassolituus maritimus NBRC 116585.</title>
        <authorList>
            <person name="Miyakawa T."/>
            <person name="Kusuya Y."/>
            <person name="Miura T."/>
        </authorList>
    </citation>
    <scope>NUCLEOTIDE SEQUENCE [LARGE SCALE GENOMIC DNA]</scope>
    <source>
        <strain evidence="6 7">5NW40-0001</strain>
    </source>
</reference>
<dbReference type="EMBL" id="BAABWH010000001">
    <property type="protein sequence ID" value="GAA6144085.1"/>
    <property type="molecule type" value="Genomic_DNA"/>
</dbReference>
<organism evidence="6 7">
    <name type="scientific">Thalassolituus maritimus</name>
    <dbReference type="NCBI Taxonomy" id="484498"/>
    <lineage>
        <taxon>Bacteria</taxon>
        <taxon>Pseudomonadati</taxon>
        <taxon>Pseudomonadota</taxon>
        <taxon>Gammaproteobacteria</taxon>
        <taxon>Oceanospirillales</taxon>
        <taxon>Oceanospirillaceae</taxon>
        <taxon>Thalassolituus</taxon>
    </lineage>
</organism>
<feature type="transmembrane region" description="Helical" evidence="5">
    <location>
        <begin position="7"/>
        <end position="23"/>
    </location>
</feature>
<evidence type="ECO:0000256" key="3">
    <source>
        <dbReference type="ARBA" id="ARBA00022989"/>
    </source>
</evidence>
<evidence type="ECO:0000256" key="1">
    <source>
        <dbReference type="ARBA" id="ARBA00004141"/>
    </source>
</evidence>
<comment type="subcellular location">
    <subcellularLocation>
        <location evidence="1">Membrane</location>
        <topology evidence="1">Multi-pass membrane protein</topology>
    </subcellularLocation>
</comment>
<feature type="transmembrane region" description="Helical" evidence="5">
    <location>
        <begin position="194"/>
        <end position="217"/>
    </location>
</feature>
<dbReference type="InterPro" id="IPR004710">
    <property type="entry name" value="Bilac:Na_transpt"/>
</dbReference>
<feature type="transmembrane region" description="Helical" evidence="5">
    <location>
        <begin position="162"/>
        <end position="182"/>
    </location>
</feature>
<dbReference type="PANTHER" id="PTHR10361">
    <property type="entry name" value="SODIUM-BILE ACID COTRANSPORTER"/>
    <property type="match status" value="1"/>
</dbReference>
<dbReference type="PANTHER" id="PTHR10361:SF28">
    <property type="entry name" value="P3 PROTEIN-RELATED"/>
    <property type="match status" value="1"/>
</dbReference>
<evidence type="ECO:0000256" key="5">
    <source>
        <dbReference type="SAM" id="Phobius"/>
    </source>
</evidence>
<protein>
    <submittedName>
        <fullName evidence="6">Ketopantoate/pantoate/pantothenate transporter PanS</fullName>
    </submittedName>
</protein>
<dbReference type="Gene3D" id="1.20.1530.20">
    <property type="match status" value="1"/>
</dbReference>
<keyword evidence="4 5" id="KW-0472">Membrane</keyword>
<name>A0ABP9ZVB2_9GAMM</name>
<accession>A0ABP9ZVB2</accession>
<dbReference type="Pfam" id="PF01758">
    <property type="entry name" value="SBF"/>
    <property type="match status" value="1"/>
</dbReference>
<keyword evidence="3 5" id="KW-1133">Transmembrane helix</keyword>
<dbReference type="InterPro" id="IPR038770">
    <property type="entry name" value="Na+/solute_symporter_sf"/>
</dbReference>
<gene>
    <name evidence="6" type="primary">panS</name>
    <name evidence="6" type="ORF">NBRC116585_02020</name>
</gene>